<dbReference type="OrthoDB" id="9771846at2"/>
<feature type="region of interest" description="Disordered" evidence="4">
    <location>
        <begin position="83"/>
        <end position="124"/>
    </location>
</feature>
<dbReference type="Pfam" id="PF00535">
    <property type="entry name" value="Glycos_transf_2"/>
    <property type="match status" value="1"/>
</dbReference>
<dbReference type="InterPro" id="IPR029044">
    <property type="entry name" value="Nucleotide-diphossugar_trans"/>
</dbReference>
<dbReference type="AlphaFoldDB" id="A0A5C8P9L2"/>
<keyword evidence="3 6" id="KW-0808">Transferase</keyword>
<keyword evidence="7" id="KW-1185">Reference proteome</keyword>
<evidence type="ECO:0000313" key="6">
    <source>
        <dbReference type="EMBL" id="TXL69892.1"/>
    </source>
</evidence>
<evidence type="ECO:0000313" key="7">
    <source>
        <dbReference type="Proteomes" id="UP000321638"/>
    </source>
</evidence>
<evidence type="ECO:0000259" key="5">
    <source>
        <dbReference type="Pfam" id="PF00535"/>
    </source>
</evidence>
<evidence type="ECO:0000256" key="3">
    <source>
        <dbReference type="ARBA" id="ARBA00022679"/>
    </source>
</evidence>
<organism evidence="6 7">
    <name type="scientific">Vineibacter terrae</name>
    <dbReference type="NCBI Taxonomy" id="2586908"/>
    <lineage>
        <taxon>Bacteria</taxon>
        <taxon>Pseudomonadati</taxon>
        <taxon>Pseudomonadota</taxon>
        <taxon>Alphaproteobacteria</taxon>
        <taxon>Hyphomicrobiales</taxon>
        <taxon>Vineibacter</taxon>
    </lineage>
</organism>
<dbReference type="Gene3D" id="3.90.550.10">
    <property type="entry name" value="Spore Coat Polysaccharide Biosynthesis Protein SpsA, Chain A"/>
    <property type="match status" value="1"/>
</dbReference>
<evidence type="ECO:0000256" key="4">
    <source>
        <dbReference type="SAM" id="MobiDB-lite"/>
    </source>
</evidence>
<sequence length="714" mass="76434">MASLAAQARRCLEARDGSAAWLLAERLVRARRGMVADDLVLRSLTLAALDDAAGAWRDVRAALAIDPLHPFANRLALASPDQAERDAATRRLQQPARGAGSERDSSDPVVAAAPEPARRPAAKARGRRRVAVIVPVYDDFTATELCFRTLLANPGDRYKRRIIAIDDVTPDPRIAALLDELAQRGQIELVRNPDNGGFAMSVNRGLEKLGPDEDVLLLNADTIAPPDLCARMARVAYMQDDIGTVTPLSNNGEYTSMPVRFRENPLPPPDVLVELDRLAASQDAADPVDLPNGVGFCLYVKRAVLETIGPLSAAFGRGYYEDVEFCLRARAAGFRHVCAPGIFVGHAGSRSFKDEKRSLVVANLPLLARLYPGYREQSAGFVRQDPLRAAIARLEQAWLFARQTPLVLLVRGPAHDATLVEHYAATQRAAGLDTIVATVEDGGLRLRDQAGGLPQNVVLTGDGPRGLLRDIARLSVAHLAIADPDNLPDGLAAALAEMDWPYDVLLADSGSVDTRRPAAGSTGRVLAGSRHILPATRRLAQALAARFPDAMAKMLAPPERQPGGRRAAVPQVAASHDLLVVCDALSFSIEELVRGLAIALRQADPRSGIVVDGATSDDRAAMAPGNVFVLGEASADMLSCATSPGTAKGVLFPSRRWGLGDARLDGWMARGVPTAFFDPSVQQCDTAGRDLRLPPDASLEAAVSALRTWWLSLA</sequence>
<proteinExistence type="inferred from homology"/>
<reference evidence="6 7" key="1">
    <citation type="submission" date="2019-06" db="EMBL/GenBank/DDBJ databases">
        <title>New taxonomy in bacterial strain CC-CFT640, isolated from vineyard.</title>
        <authorList>
            <person name="Lin S.-Y."/>
            <person name="Tsai C.-F."/>
            <person name="Young C.-C."/>
        </authorList>
    </citation>
    <scope>NUCLEOTIDE SEQUENCE [LARGE SCALE GENOMIC DNA]</scope>
    <source>
        <strain evidence="6 7">CC-CFT640</strain>
    </source>
</reference>
<feature type="domain" description="Glycosyltransferase 2-like" evidence="5">
    <location>
        <begin position="132"/>
        <end position="308"/>
    </location>
</feature>
<comment type="similarity">
    <text evidence="1">Belongs to the glycosyltransferase 2 family.</text>
</comment>
<dbReference type="Proteomes" id="UP000321638">
    <property type="component" value="Unassembled WGS sequence"/>
</dbReference>
<comment type="caution">
    <text evidence="6">The sequence shown here is derived from an EMBL/GenBank/DDBJ whole genome shotgun (WGS) entry which is preliminary data.</text>
</comment>
<gene>
    <name evidence="6" type="ORF">FHP25_36900</name>
</gene>
<name>A0A5C8P9L2_9HYPH</name>
<dbReference type="SUPFAM" id="SSF53448">
    <property type="entry name" value="Nucleotide-diphospho-sugar transferases"/>
    <property type="match status" value="1"/>
</dbReference>
<dbReference type="PANTHER" id="PTHR43179">
    <property type="entry name" value="RHAMNOSYLTRANSFERASE WBBL"/>
    <property type="match status" value="1"/>
</dbReference>
<dbReference type="PANTHER" id="PTHR43179:SF12">
    <property type="entry name" value="GALACTOFURANOSYLTRANSFERASE GLFT2"/>
    <property type="match status" value="1"/>
</dbReference>
<dbReference type="GO" id="GO:0016757">
    <property type="term" value="F:glycosyltransferase activity"/>
    <property type="evidence" value="ECO:0007669"/>
    <property type="project" value="UniProtKB-KW"/>
</dbReference>
<protein>
    <submittedName>
        <fullName evidence="6">Glycosyltransferase family 2 protein</fullName>
    </submittedName>
</protein>
<dbReference type="RefSeq" id="WP_147852024.1">
    <property type="nucleotide sequence ID" value="NZ_VDUZ01000069.1"/>
</dbReference>
<evidence type="ECO:0000256" key="2">
    <source>
        <dbReference type="ARBA" id="ARBA00022676"/>
    </source>
</evidence>
<dbReference type="InterPro" id="IPR001173">
    <property type="entry name" value="Glyco_trans_2-like"/>
</dbReference>
<accession>A0A5C8P9L2</accession>
<dbReference type="EMBL" id="VDUZ01000069">
    <property type="protein sequence ID" value="TXL69892.1"/>
    <property type="molecule type" value="Genomic_DNA"/>
</dbReference>
<keyword evidence="2" id="KW-0328">Glycosyltransferase</keyword>
<evidence type="ECO:0000256" key="1">
    <source>
        <dbReference type="ARBA" id="ARBA00006739"/>
    </source>
</evidence>